<feature type="compositionally biased region" description="Gly residues" evidence="1">
    <location>
        <begin position="16"/>
        <end position="36"/>
    </location>
</feature>
<protein>
    <submittedName>
        <fullName evidence="2">Uncharacterized protein</fullName>
    </submittedName>
</protein>
<feature type="region of interest" description="Disordered" evidence="1">
    <location>
        <begin position="1"/>
        <end position="75"/>
    </location>
</feature>
<keyword evidence="3" id="KW-1185">Reference proteome</keyword>
<dbReference type="InParanoid" id="B8LC20"/>
<dbReference type="RefSeq" id="XP_002296446.1">
    <property type="nucleotide sequence ID" value="XM_002296410.1"/>
</dbReference>
<evidence type="ECO:0000313" key="2">
    <source>
        <dbReference type="EMBL" id="EED87142.1"/>
    </source>
</evidence>
<name>B8LC20_THAPS</name>
<dbReference type="AlphaFoldDB" id="B8LC20"/>
<feature type="compositionally biased region" description="Acidic residues" evidence="1">
    <location>
        <begin position="257"/>
        <end position="274"/>
    </location>
</feature>
<gene>
    <name evidence="2" type="ORF">THAPSDRAFT_8789</name>
</gene>
<dbReference type="HOGENOM" id="CLU_1017343_0_0_1"/>
<reference evidence="2 3" key="2">
    <citation type="journal article" date="2008" name="Nature">
        <title>The Phaeodactylum genome reveals the evolutionary history of diatom genomes.</title>
        <authorList>
            <person name="Bowler C."/>
            <person name="Allen A.E."/>
            <person name="Badger J.H."/>
            <person name="Grimwood J."/>
            <person name="Jabbari K."/>
            <person name="Kuo A."/>
            <person name="Maheswari U."/>
            <person name="Martens C."/>
            <person name="Maumus F."/>
            <person name="Otillar R.P."/>
            <person name="Rayko E."/>
            <person name="Salamov A."/>
            <person name="Vandepoele K."/>
            <person name="Beszteri B."/>
            <person name="Gruber A."/>
            <person name="Heijde M."/>
            <person name="Katinka M."/>
            <person name="Mock T."/>
            <person name="Valentin K."/>
            <person name="Verret F."/>
            <person name="Berges J.A."/>
            <person name="Brownlee C."/>
            <person name="Cadoret J.P."/>
            <person name="Chiovitti A."/>
            <person name="Choi C.J."/>
            <person name="Coesel S."/>
            <person name="De Martino A."/>
            <person name="Detter J.C."/>
            <person name="Durkin C."/>
            <person name="Falciatore A."/>
            <person name="Fournet J."/>
            <person name="Haruta M."/>
            <person name="Huysman M.J."/>
            <person name="Jenkins B.D."/>
            <person name="Jiroutova K."/>
            <person name="Jorgensen R.E."/>
            <person name="Joubert Y."/>
            <person name="Kaplan A."/>
            <person name="Kroger N."/>
            <person name="Kroth P.G."/>
            <person name="La Roche J."/>
            <person name="Lindquist E."/>
            <person name="Lommer M."/>
            <person name="Martin-Jezequel V."/>
            <person name="Lopez P.J."/>
            <person name="Lucas S."/>
            <person name="Mangogna M."/>
            <person name="McGinnis K."/>
            <person name="Medlin L.K."/>
            <person name="Montsant A."/>
            <person name="Oudot-Le Secq M.P."/>
            <person name="Napoli C."/>
            <person name="Obornik M."/>
            <person name="Parker M.S."/>
            <person name="Petit J.L."/>
            <person name="Porcel B.M."/>
            <person name="Poulsen N."/>
            <person name="Robison M."/>
            <person name="Rychlewski L."/>
            <person name="Rynearson T.A."/>
            <person name="Schmutz J."/>
            <person name="Shapiro H."/>
            <person name="Siaut M."/>
            <person name="Stanley M."/>
            <person name="Sussman M.R."/>
            <person name="Taylor A.R."/>
            <person name="Vardi A."/>
            <person name="von Dassow P."/>
            <person name="Vyverman W."/>
            <person name="Willis A."/>
            <person name="Wyrwicz L.S."/>
            <person name="Rokhsar D.S."/>
            <person name="Weissenbach J."/>
            <person name="Armbrust E.V."/>
            <person name="Green B.R."/>
            <person name="Van de Peer Y."/>
            <person name="Grigoriev I.V."/>
        </authorList>
    </citation>
    <scope>NUCLEOTIDE SEQUENCE [LARGE SCALE GENOMIC DNA]</scope>
    <source>
        <strain evidence="2 3">CCMP1335</strain>
    </source>
</reference>
<feature type="region of interest" description="Disordered" evidence="1">
    <location>
        <begin position="219"/>
        <end position="274"/>
    </location>
</feature>
<accession>B8LC20</accession>
<dbReference type="Proteomes" id="UP000001449">
    <property type="component" value="Chromosome 11"/>
</dbReference>
<evidence type="ECO:0000313" key="3">
    <source>
        <dbReference type="Proteomes" id="UP000001449"/>
    </source>
</evidence>
<proteinExistence type="predicted"/>
<dbReference type="EMBL" id="DS999415">
    <property type="protein sequence ID" value="EED87142.1"/>
    <property type="molecule type" value="Genomic_DNA"/>
</dbReference>
<evidence type="ECO:0000256" key="1">
    <source>
        <dbReference type="SAM" id="MobiDB-lite"/>
    </source>
</evidence>
<reference evidence="2 3" key="1">
    <citation type="journal article" date="2004" name="Science">
        <title>The genome of the diatom Thalassiosira pseudonana: ecology, evolution, and metabolism.</title>
        <authorList>
            <person name="Armbrust E.V."/>
            <person name="Berges J.A."/>
            <person name="Bowler C."/>
            <person name="Green B.R."/>
            <person name="Martinez D."/>
            <person name="Putnam N.H."/>
            <person name="Zhou S."/>
            <person name="Allen A.E."/>
            <person name="Apt K.E."/>
            <person name="Bechner M."/>
            <person name="Brzezinski M.A."/>
            <person name="Chaal B.K."/>
            <person name="Chiovitti A."/>
            <person name="Davis A.K."/>
            <person name="Demarest M.S."/>
            <person name="Detter J.C."/>
            <person name="Glavina T."/>
            <person name="Goodstein D."/>
            <person name="Hadi M.Z."/>
            <person name="Hellsten U."/>
            <person name="Hildebrand M."/>
            <person name="Jenkins B.D."/>
            <person name="Jurka J."/>
            <person name="Kapitonov V.V."/>
            <person name="Kroger N."/>
            <person name="Lau W.W."/>
            <person name="Lane T.W."/>
            <person name="Larimer F.W."/>
            <person name="Lippmeier J.C."/>
            <person name="Lucas S."/>
            <person name="Medina M."/>
            <person name="Montsant A."/>
            <person name="Obornik M."/>
            <person name="Parker M.S."/>
            <person name="Palenik B."/>
            <person name="Pazour G.J."/>
            <person name="Richardson P.M."/>
            <person name="Rynearson T.A."/>
            <person name="Saito M.A."/>
            <person name="Schwartz D.C."/>
            <person name="Thamatrakoln K."/>
            <person name="Valentin K."/>
            <person name="Vardi A."/>
            <person name="Wilkerson F.P."/>
            <person name="Rokhsar D.S."/>
        </authorList>
    </citation>
    <scope>NUCLEOTIDE SEQUENCE [LARGE SCALE GENOMIC DNA]</scope>
    <source>
        <strain evidence="2 3">CCMP1335</strain>
    </source>
</reference>
<organism evidence="2 3">
    <name type="scientific">Thalassiosira pseudonana</name>
    <name type="common">Marine diatom</name>
    <name type="synonym">Cyclotella nana</name>
    <dbReference type="NCBI Taxonomy" id="35128"/>
    <lineage>
        <taxon>Eukaryota</taxon>
        <taxon>Sar</taxon>
        <taxon>Stramenopiles</taxon>
        <taxon>Ochrophyta</taxon>
        <taxon>Bacillariophyta</taxon>
        <taxon>Coscinodiscophyceae</taxon>
        <taxon>Thalassiosirophycidae</taxon>
        <taxon>Thalassiosirales</taxon>
        <taxon>Thalassiosiraceae</taxon>
        <taxon>Thalassiosira</taxon>
    </lineage>
</organism>
<feature type="compositionally biased region" description="Basic and acidic residues" evidence="1">
    <location>
        <begin position="222"/>
        <end position="235"/>
    </location>
</feature>
<dbReference type="OMA" id="HYDAINE"/>
<dbReference type="KEGG" id="tps:THAPSDRAFT_8789"/>
<dbReference type="eggNOG" id="ENOG502QYWI">
    <property type="taxonomic scope" value="Eukaryota"/>
</dbReference>
<sequence length="274" mass="29321">MGRSQVIRNRTHGRPGQQGRGRGSAGRGGSAGGRGGRSSRHINNKGGGDPSRLGDNSFRYRSSNADADGSDRGDGNYDGLLDDINFNLSSGGYGDYYGSSHYDAINEEEELADATISALFNSSLHRSNNTQLSNSTTSNTENSINTILEGSTEDYLSIDISSLSKCLQQLPIHTMLNVPWHVGRHLEEMYGQSSGSGRKKTLAELREDARCTVGEIDAGVGKGRESSADVMKEANAKSSSQSTSIERDSNTDKGGGGDEEDEEDLEAWLDDMIG</sequence>
<dbReference type="GeneID" id="7448340"/>
<dbReference type="PaxDb" id="35128-Thaps8789"/>